<organism evidence="1 2">
    <name type="scientific">Streptomyces tremellae</name>
    <dbReference type="NCBI Taxonomy" id="1124239"/>
    <lineage>
        <taxon>Bacteria</taxon>
        <taxon>Bacillati</taxon>
        <taxon>Actinomycetota</taxon>
        <taxon>Actinomycetes</taxon>
        <taxon>Kitasatosporales</taxon>
        <taxon>Streptomycetaceae</taxon>
        <taxon>Streptomyces</taxon>
    </lineage>
</organism>
<gene>
    <name evidence="1" type="ORF">GCM10023082_26560</name>
</gene>
<evidence type="ECO:0000313" key="1">
    <source>
        <dbReference type="EMBL" id="GAA3727269.1"/>
    </source>
</evidence>
<protein>
    <submittedName>
        <fullName evidence="1">Uncharacterized protein</fullName>
    </submittedName>
</protein>
<proteinExistence type="predicted"/>
<dbReference type="RefSeq" id="WP_345645734.1">
    <property type="nucleotide sequence ID" value="NZ_BAABEP010000014.1"/>
</dbReference>
<sequence length="201" mass="20807">MATIGYAQLPVPAGGDAPTVPAAVAELATALDPHLVQHVTDQADRDNRLAAAPVSTLALAADGSAWTKTSTTNTWFTLAEPLPDWAPMSLASGMEADQDAPQYRIIGQQVWMRGSIRKTDGSLLPLAGVQVATVPDEAIPRHIGRLAAGASLTGDAAIGVGRVEVLASSTGLSQGPGAVMWYSQDGSGVTWCDISGSYWLD</sequence>
<accession>A0ABP7EXN9</accession>
<evidence type="ECO:0000313" key="2">
    <source>
        <dbReference type="Proteomes" id="UP001499884"/>
    </source>
</evidence>
<keyword evidence="2" id="KW-1185">Reference proteome</keyword>
<dbReference type="EMBL" id="BAABEP010000014">
    <property type="protein sequence ID" value="GAA3727269.1"/>
    <property type="molecule type" value="Genomic_DNA"/>
</dbReference>
<comment type="caution">
    <text evidence="1">The sequence shown here is derived from an EMBL/GenBank/DDBJ whole genome shotgun (WGS) entry which is preliminary data.</text>
</comment>
<dbReference type="Proteomes" id="UP001499884">
    <property type="component" value="Unassembled WGS sequence"/>
</dbReference>
<name>A0ABP7EXN9_9ACTN</name>
<reference evidence="2" key="1">
    <citation type="journal article" date="2019" name="Int. J. Syst. Evol. Microbiol.">
        <title>The Global Catalogue of Microorganisms (GCM) 10K type strain sequencing project: providing services to taxonomists for standard genome sequencing and annotation.</title>
        <authorList>
            <consortium name="The Broad Institute Genomics Platform"/>
            <consortium name="The Broad Institute Genome Sequencing Center for Infectious Disease"/>
            <person name="Wu L."/>
            <person name="Ma J."/>
        </authorList>
    </citation>
    <scope>NUCLEOTIDE SEQUENCE [LARGE SCALE GENOMIC DNA]</scope>
    <source>
        <strain evidence="2">JCM 30846</strain>
    </source>
</reference>